<dbReference type="AlphaFoldDB" id="A0AAJ0F282"/>
<reference evidence="1" key="1">
    <citation type="submission" date="2021-06" db="EMBL/GenBank/DDBJ databases">
        <title>Comparative genomics, transcriptomics and evolutionary studies reveal genomic signatures of adaptation to plant cell wall in hemibiotrophic fungi.</title>
        <authorList>
            <consortium name="DOE Joint Genome Institute"/>
            <person name="Baroncelli R."/>
            <person name="Diaz J.F."/>
            <person name="Benocci T."/>
            <person name="Peng M."/>
            <person name="Battaglia E."/>
            <person name="Haridas S."/>
            <person name="Andreopoulos W."/>
            <person name="Labutti K."/>
            <person name="Pangilinan J."/>
            <person name="Floch G.L."/>
            <person name="Makela M.R."/>
            <person name="Henrissat B."/>
            <person name="Grigoriev I.V."/>
            <person name="Crouch J.A."/>
            <person name="De Vries R.P."/>
            <person name="Sukno S.A."/>
            <person name="Thon M.R."/>
        </authorList>
    </citation>
    <scope>NUCLEOTIDE SEQUENCE</scope>
    <source>
        <strain evidence="1">CBS 193.32</strain>
    </source>
</reference>
<gene>
    <name evidence="1" type="ORF">BDP55DRAFT_642893</name>
</gene>
<sequence>MNVNLILSKYGDGKIGVFSASCHFGLACGVSPARNDPQNGTLRVQSHSQKKLYHNVTQLIM</sequence>
<accession>A0AAJ0F282</accession>
<name>A0AAJ0F282_9PEZI</name>
<dbReference type="GeneID" id="85458004"/>
<keyword evidence="2" id="KW-1185">Reference proteome</keyword>
<evidence type="ECO:0000313" key="1">
    <source>
        <dbReference type="EMBL" id="KAK1700424.1"/>
    </source>
</evidence>
<dbReference type="Proteomes" id="UP001224890">
    <property type="component" value="Unassembled WGS sequence"/>
</dbReference>
<dbReference type="EMBL" id="JAHMHR010000002">
    <property type="protein sequence ID" value="KAK1700424.1"/>
    <property type="molecule type" value="Genomic_DNA"/>
</dbReference>
<comment type="caution">
    <text evidence="1">The sequence shown here is derived from an EMBL/GenBank/DDBJ whole genome shotgun (WGS) entry which is preliminary data.</text>
</comment>
<proteinExistence type="predicted"/>
<organism evidence="1 2">
    <name type="scientific">Colletotrichum godetiae</name>
    <dbReference type="NCBI Taxonomy" id="1209918"/>
    <lineage>
        <taxon>Eukaryota</taxon>
        <taxon>Fungi</taxon>
        <taxon>Dikarya</taxon>
        <taxon>Ascomycota</taxon>
        <taxon>Pezizomycotina</taxon>
        <taxon>Sordariomycetes</taxon>
        <taxon>Hypocreomycetidae</taxon>
        <taxon>Glomerellales</taxon>
        <taxon>Glomerellaceae</taxon>
        <taxon>Colletotrichum</taxon>
        <taxon>Colletotrichum acutatum species complex</taxon>
    </lineage>
</organism>
<evidence type="ECO:0000313" key="2">
    <source>
        <dbReference type="Proteomes" id="UP001224890"/>
    </source>
</evidence>
<dbReference type="RefSeq" id="XP_060436181.1">
    <property type="nucleotide sequence ID" value="XM_060573478.1"/>
</dbReference>
<protein>
    <submittedName>
        <fullName evidence="1">Uncharacterized protein</fullName>
    </submittedName>
</protein>